<reference evidence="4 5" key="1">
    <citation type="submission" date="2019-03" db="EMBL/GenBank/DDBJ databases">
        <authorList>
            <person name="Gaulin E."/>
            <person name="Dumas B."/>
        </authorList>
    </citation>
    <scope>NUCLEOTIDE SEQUENCE [LARGE SCALE GENOMIC DNA]</scope>
    <source>
        <strain evidence="4">CBS 568.67</strain>
    </source>
</reference>
<dbReference type="EMBL" id="CAADRA010006175">
    <property type="protein sequence ID" value="VFT94170.1"/>
    <property type="molecule type" value="Genomic_DNA"/>
</dbReference>
<keyword evidence="2" id="KW-0812">Transmembrane</keyword>
<keyword evidence="2" id="KW-1133">Transmembrane helix</keyword>
<feature type="transmembrane region" description="Helical" evidence="2">
    <location>
        <begin position="438"/>
        <end position="459"/>
    </location>
</feature>
<feature type="transmembrane region" description="Helical" evidence="2">
    <location>
        <begin position="337"/>
        <end position="362"/>
    </location>
</feature>
<dbReference type="OrthoDB" id="86783at2759"/>
<feature type="transmembrane region" description="Helical" evidence="2">
    <location>
        <begin position="295"/>
        <end position="317"/>
    </location>
</feature>
<proteinExistence type="predicted"/>
<evidence type="ECO:0000313" key="5">
    <source>
        <dbReference type="Proteomes" id="UP000332933"/>
    </source>
</evidence>
<accession>A0A485L8L2</accession>
<reference evidence="3" key="2">
    <citation type="submission" date="2019-06" db="EMBL/GenBank/DDBJ databases">
        <title>Genomics analysis of Aphanomyces spp. identifies a new class of oomycete effector associated with host adaptation.</title>
        <authorList>
            <person name="Gaulin E."/>
        </authorList>
    </citation>
    <scope>NUCLEOTIDE SEQUENCE</scope>
    <source>
        <strain evidence="3">CBS 578.67</strain>
    </source>
</reference>
<name>A0A485L8L2_9STRA</name>
<evidence type="ECO:0000313" key="4">
    <source>
        <dbReference type="EMBL" id="VFT94170.1"/>
    </source>
</evidence>
<feature type="transmembrane region" description="Helical" evidence="2">
    <location>
        <begin position="374"/>
        <end position="396"/>
    </location>
</feature>
<protein>
    <submittedName>
        <fullName evidence="4">Aste57867_17414 protein</fullName>
    </submittedName>
</protein>
<dbReference type="EMBL" id="VJMH01006154">
    <property type="protein sequence ID" value="KAF0691326.1"/>
    <property type="molecule type" value="Genomic_DNA"/>
</dbReference>
<evidence type="ECO:0000313" key="3">
    <source>
        <dbReference type="EMBL" id="KAF0691326.1"/>
    </source>
</evidence>
<keyword evidence="2" id="KW-0472">Membrane</keyword>
<dbReference type="Proteomes" id="UP000332933">
    <property type="component" value="Unassembled WGS sequence"/>
</dbReference>
<evidence type="ECO:0000256" key="1">
    <source>
        <dbReference type="SAM" id="MobiDB-lite"/>
    </source>
</evidence>
<evidence type="ECO:0000256" key="2">
    <source>
        <dbReference type="SAM" id="Phobius"/>
    </source>
</evidence>
<feature type="transmembrane region" description="Helical" evidence="2">
    <location>
        <begin position="207"/>
        <end position="228"/>
    </location>
</feature>
<feature type="region of interest" description="Disordered" evidence="1">
    <location>
        <begin position="1"/>
        <end position="36"/>
    </location>
</feature>
<keyword evidence="5" id="KW-1185">Reference proteome</keyword>
<dbReference type="AlphaFoldDB" id="A0A485L8L2"/>
<organism evidence="4 5">
    <name type="scientific">Aphanomyces stellatus</name>
    <dbReference type="NCBI Taxonomy" id="120398"/>
    <lineage>
        <taxon>Eukaryota</taxon>
        <taxon>Sar</taxon>
        <taxon>Stramenopiles</taxon>
        <taxon>Oomycota</taxon>
        <taxon>Saprolegniomycetes</taxon>
        <taxon>Saprolegniales</taxon>
        <taxon>Verrucalvaceae</taxon>
        <taxon>Aphanomyces</taxon>
    </lineage>
</organism>
<feature type="transmembrane region" description="Helical" evidence="2">
    <location>
        <begin position="146"/>
        <end position="173"/>
    </location>
</feature>
<gene>
    <name evidence="4" type="primary">Aste57867_17414</name>
    <name evidence="3" type="ORF">As57867_017354</name>
    <name evidence="4" type="ORF">ASTE57867_17414</name>
</gene>
<sequence>MPPPARAPAPWDAPREPREKSPLLPEPTTPMTRLPSYMQPATFTSSLARPVRQNTLPPPVAAPTLAGQTAIDVDYNDTPAVSLGSFRVDGDEGPYDADAPAPPPHRTWLNAVVQPLTDWLLGQWHDTVAFESYALKKDTKKTPVEYKWVGVPLLLVAILVGVTVCVVVDGLVYGKGDDDDDDDRPLRRKKREWVPSPFSVRNVTHQYTWFHVILVVVLFDAAYALLIWNERKERKKKDKEAKKSAAANALADKPTKPTKAWHIKVHVPLTAAKAVSVLTTQVLFFLKMFGAVESLTWVHVASPLALWTLLLAMRLQWQTLLGLTALLVSVKANDFEALTYAQALSPLWLLLLLMLPLFWLLPGSYGNDGYILRFFWLPQAFSYFFVAVPLAIYLHYATGEGIAAPKMVTKIVTTTTAAPLGVLDPSDEAKDDEKHTVYYWWFILVWALPLVFLFFHLFLTCQYKRYDRLRAQQDEREARRNAMATSATDRSSS</sequence>